<reference evidence="2" key="1">
    <citation type="submission" date="2014-11" db="EMBL/GenBank/DDBJ databases">
        <authorList>
            <person name="Hornung B.V."/>
        </authorList>
    </citation>
    <scope>NUCLEOTIDE SEQUENCE</scope>
    <source>
        <strain evidence="2">INE</strain>
    </source>
</reference>
<reference evidence="1" key="2">
    <citation type="submission" date="2020-01" db="EMBL/GenBank/DDBJ databases">
        <authorList>
            <person name="Hornung B."/>
        </authorList>
    </citation>
    <scope>NUCLEOTIDE SEQUENCE</scope>
    <source>
        <strain evidence="1">PacBioINE</strain>
    </source>
</reference>
<dbReference type="KEGG" id="aacx:DEACI_3922"/>
<accession>A0A8S0WA36</accession>
<evidence type="ECO:0000313" key="2">
    <source>
        <dbReference type="EMBL" id="CEJ05663.1"/>
    </source>
</evidence>
<organism evidence="1">
    <name type="scientific">Acididesulfobacillus acetoxydans</name>
    <dbReference type="NCBI Taxonomy" id="1561005"/>
    <lineage>
        <taxon>Bacteria</taxon>
        <taxon>Bacillati</taxon>
        <taxon>Bacillota</taxon>
        <taxon>Clostridia</taxon>
        <taxon>Eubacteriales</taxon>
        <taxon>Peptococcaceae</taxon>
        <taxon>Acididesulfobacillus</taxon>
    </lineage>
</organism>
<dbReference type="Proteomes" id="UP001071230">
    <property type="component" value="Unassembled WGS sequence"/>
</dbReference>
<keyword evidence="3" id="KW-1185">Reference proteome</keyword>
<protein>
    <submittedName>
        <fullName evidence="1">Uncharacterized protein</fullName>
    </submittedName>
</protein>
<name>A0A8S0WA36_9FIRM</name>
<evidence type="ECO:0000313" key="3">
    <source>
        <dbReference type="Proteomes" id="UP001071230"/>
    </source>
</evidence>
<dbReference type="Proteomes" id="UP000836597">
    <property type="component" value="Chromosome"/>
</dbReference>
<sequence length="79" mass="9006">MNANLYAMRTLQKEMSGEFEKAGINSEEDIMGLVRKIRAEIQYDVVISPIVENMAEFDKYKAANAFFRNVDKEGVRISA</sequence>
<dbReference type="EMBL" id="CDGJ01000002">
    <property type="protein sequence ID" value="CEJ05663.1"/>
    <property type="molecule type" value="Genomic_DNA"/>
</dbReference>
<dbReference type="AlphaFoldDB" id="A0A8S0WA36"/>
<evidence type="ECO:0000313" key="1">
    <source>
        <dbReference type="EMBL" id="CAA7603099.1"/>
    </source>
</evidence>
<gene>
    <name evidence="2" type="ORF">DEACI_0037</name>
    <name evidence="1" type="ORF">DEACI_3922</name>
</gene>
<proteinExistence type="predicted"/>
<dbReference type="EMBL" id="LR746496">
    <property type="protein sequence ID" value="CAA7603099.1"/>
    <property type="molecule type" value="Genomic_DNA"/>
</dbReference>